<feature type="transmembrane region" description="Helical" evidence="10">
    <location>
        <begin position="388"/>
        <end position="411"/>
    </location>
</feature>
<evidence type="ECO:0000256" key="6">
    <source>
        <dbReference type="ARBA" id="ARBA00023136"/>
    </source>
</evidence>
<evidence type="ECO:0000256" key="7">
    <source>
        <dbReference type="ARBA" id="ARBA00026248"/>
    </source>
</evidence>
<feature type="transmembrane region" description="Helical" evidence="10">
    <location>
        <begin position="148"/>
        <end position="165"/>
    </location>
</feature>
<dbReference type="SUPFAM" id="SSF103473">
    <property type="entry name" value="MFS general substrate transporter"/>
    <property type="match status" value="1"/>
</dbReference>
<dbReference type="GeneID" id="33556722"/>
<comment type="catalytic activity">
    <reaction evidence="8">
        <text>myo-inositol(out) + H(+)(out) = myo-inositol(in) + H(+)(in)</text>
        <dbReference type="Rhea" id="RHEA:60364"/>
        <dbReference type="ChEBI" id="CHEBI:15378"/>
        <dbReference type="ChEBI" id="CHEBI:17268"/>
    </reaction>
</comment>
<evidence type="ECO:0000313" key="12">
    <source>
        <dbReference type="EMBL" id="ORX40328.1"/>
    </source>
</evidence>
<dbReference type="PROSITE" id="PS50850">
    <property type="entry name" value="MFS"/>
    <property type="match status" value="1"/>
</dbReference>
<dbReference type="RefSeq" id="XP_021874113.1">
    <property type="nucleotide sequence ID" value="XM_022014914.1"/>
</dbReference>
<evidence type="ECO:0000256" key="2">
    <source>
        <dbReference type="ARBA" id="ARBA00010992"/>
    </source>
</evidence>
<dbReference type="Gene3D" id="1.20.1250.20">
    <property type="entry name" value="MFS general substrate transporter like domains"/>
    <property type="match status" value="1"/>
</dbReference>
<keyword evidence="6 10" id="KW-0472">Membrane</keyword>
<dbReference type="NCBIfam" id="TIGR00879">
    <property type="entry name" value="SP"/>
    <property type="match status" value="1"/>
</dbReference>
<evidence type="ECO:0000259" key="11">
    <source>
        <dbReference type="PROSITE" id="PS50850"/>
    </source>
</evidence>
<evidence type="ECO:0000313" key="13">
    <source>
        <dbReference type="Proteomes" id="UP000193218"/>
    </source>
</evidence>
<gene>
    <name evidence="12" type="ORF">BD324DRAFT_617357</name>
</gene>
<dbReference type="InterPro" id="IPR005829">
    <property type="entry name" value="Sugar_transporter_CS"/>
</dbReference>
<feature type="transmembrane region" description="Helical" evidence="10">
    <location>
        <begin position="236"/>
        <end position="256"/>
    </location>
</feature>
<keyword evidence="13" id="KW-1185">Reference proteome</keyword>
<feature type="transmembrane region" description="Helical" evidence="10">
    <location>
        <begin position="423"/>
        <end position="443"/>
    </location>
</feature>
<keyword evidence="3 9" id="KW-0813">Transport</keyword>
<protein>
    <submittedName>
        <fullName evidence="12">General substrate transporter</fullName>
    </submittedName>
</protein>
<dbReference type="Pfam" id="PF00083">
    <property type="entry name" value="Sugar_tr"/>
    <property type="match status" value="1"/>
</dbReference>
<comment type="subcellular location">
    <subcellularLocation>
        <location evidence="1">Membrane</location>
        <topology evidence="1">Multi-pass membrane protein</topology>
    </subcellularLocation>
</comment>
<dbReference type="InterPro" id="IPR005828">
    <property type="entry name" value="MFS_sugar_transport-like"/>
</dbReference>
<dbReference type="PANTHER" id="PTHR48022:SF5">
    <property type="entry name" value="ALPHA-GLUCOSIDES PERMEASE MPH2-RELATED"/>
    <property type="match status" value="1"/>
</dbReference>
<organism evidence="12 13">
    <name type="scientific">Kockovaella imperatae</name>
    <dbReference type="NCBI Taxonomy" id="4999"/>
    <lineage>
        <taxon>Eukaryota</taxon>
        <taxon>Fungi</taxon>
        <taxon>Dikarya</taxon>
        <taxon>Basidiomycota</taxon>
        <taxon>Agaricomycotina</taxon>
        <taxon>Tremellomycetes</taxon>
        <taxon>Tremellales</taxon>
        <taxon>Cuniculitremaceae</taxon>
        <taxon>Kockovaella</taxon>
    </lineage>
</organism>
<dbReference type="InParanoid" id="A0A1Y1UQH9"/>
<dbReference type="FunFam" id="1.20.1250.20:FF:000078">
    <property type="entry name" value="MFS maltose transporter, putative"/>
    <property type="match status" value="1"/>
</dbReference>
<dbReference type="InterPro" id="IPR003663">
    <property type="entry name" value="Sugar/inositol_transpt"/>
</dbReference>
<sequence>MSAHIDEKIYDEKEQVAHLAVGELPKDAVPGLPNVTWAELKEEAERAEEYEHSLTVWQSIKTYKAAVGWAAAASLSIVMEGYDTALLGSFWGLPAFREHYGEWLPDKQEYQVPAPWQIGIGQASTVGNFLGIFWGSFLIDRFGYRKSLLLNLFLMIPFIGIVTFAPSKVVLLVGEFLCGIPWGVFSTLAEAYSSEVCPLTLRGYLTTYVNLCWVIGQFISAGVLVGIQGMTGRWSYRLPFAIQWAWPVPLLILIYLSPESPWWLVRHGRLDEAETSVRRLASADMRDRARNTVAMMVRTNQLEVDVSEGTRYIDCFRGTDLRRTEISTVAWACQQLCGLPFAGWAVYFFQQAGVSNKMSYNLGLINTAGAFCGTVGSWFLITKFGRRSLFLAGMSWLAAGQLLIGILSIVADKTGATGAKYGQAAVMLIWVFSYDFTIGPLAYCIVGEASSTRLRNKTVGLSRNAYNILGVIAGIITPYMLNPGQWNWAGKTGFFWAPIATSMVVWTYFRLPEFKGRSYYELDVLFERRVKAKDFSTTFIEQNADEHITGNQHRRGSAAP</sequence>
<dbReference type="EMBL" id="NBSH01000002">
    <property type="protein sequence ID" value="ORX40328.1"/>
    <property type="molecule type" value="Genomic_DNA"/>
</dbReference>
<dbReference type="InterPro" id="IPR050360">
    <property type="entry name" value="MFS_Sugar_Transporters"/>
</dbReference>
<keyword evidence="5 10" id="KW-1133">Transmembrane helix</keyword>
<dbReference type="GO" id="GO:0005351">
    <property type="term" value="F:carbohydrate:proton symporter activity"/>
    <property type="evidence" value="ECO:0007669"/>
    <property type="project" value="TreeGrafter"/>
</dbReference>
<feature type="transmembrane region" description="Helical" evidence="10">
    <location>
        <begin position="329"/>
        <end position="350"/>
    </location>
</feature>
<feature type="domain" description="Major facilitator superfamily (MFS) profile" evidence="11">
    <location>
        <begin position="69"/>
        <end position="515"/>
    </location>
</feature>
<feature type="transmembrane region" description="Helical" evidence="10">
    <location>
        <begin position="493"/>
        <end position="511"/>
    </location>
</feature>
<evidence type="ECO:0000256" key="4">
    <source>
        <dbReference type="ARBA" id="ARBA00022692"/>
    </source>
</evidence>
<evidence type="ECO:0000256" key="9">
    <source>
        <dbReference type="RuleBase" id="RU003346"/>
    </source>
</evidence>
<dbReference type="PANTHER" id="PTHR48022">
    <property type="entry name" value="PLASTIDIC GLUCOSE TRANSPORTER 4"/>
    <property type="match status" value="1"/>
</dbReference>
<name>A0A1Y1UQH9_9TREE</name>
<evidence type="ECO:0000256" key="10">
    <source>
        <dbReference type="SAM" id="Phobius"/>
    </source>
</evidence>
<comment type="caution">
    <text evidence="12">The sequence shown here is derived from an EMBL/GenBank/DDBJ whole genome shotgun (WGS) entry which is preliminary data.</text>
</comment>
<reference evidence="12 13" key="1">
    <citation type="submission" date="2017-03" db="EMBL/GenBank/DDBJ databases">
        <title>Widespread Adenine N6-methylation of Active Genes in Fungi.</title>
        <authorList>
            <consortium name="DOE Joint Genome Institute"/>
            <person name="Mondo S.J."/>
            <person name="Dannebaum R.O."/>
            <person name="Kuo R.C."/>
            <person name="Louie K.B."/>
            <person name="Bewick A.J."/>
            <person name="Labutti K."/>
            <person name="Haridas S."/>
            <person name="Kuo A."/>
            <person name="Salamov A."/>
            <person name="Ahrendt S.R."/>
            <person name="Lau R."/>
            <person name="Bowen B.P."/>
            <person name="Lipzen A."/>
            <person name="Sullivan W."/>
            <person name="Andreopoulos W.B."/>
            <person name="Clum A."/>
            <person name="Lindquist E."/>
            <person name="Daum C."/>
            <person name="Northen T.R."/>
            <person name="Ramamoorthy G."/>
            <person name="Schmitz R.J."/>
            <person name="Gryganskyi A."/>
            <person name="Culley D."/>
            <person name="Magnuson J."/>
            <person name="James T.Y."/>
            <person name="O'Malley M.A."/>
            <person name="Stajich J.E."/>
            <person name="Spatafora J.W."/>
            <person name="Visel A."/>
            <person name="Grigoriev I.V."/>
        </authorList>
    </citation>
    <scope>NUCLEOTIDE SEQUENCE [LARGE SCALE GENOMIC DNA]</scope>
    <source>
        <strain evidence="12 13">NRRL Y-17943</strain>
    </source>
</reference>
<dbReference type="InterPro" id="IPR036259">
    <property type="entry name" value="MFS_trans_sf"/>
</dbReference>
<dbReference type="AlphaFoldDB" id="A0A1Y1UQH9"/>
<proteinExistence type="inferred from homology"/>
<dbReference type="GO" id="GO:0016020">
    <property type="term" value="C:membrane"/>
    <property type="evidence" value="ECO:0007669"/>
    <property type="project" value="UniProtKB-SubCell"/>
</dbReference>
<dbReference type="OrthoDB" id="6612291at2759"/>
<feature type="transmembrane region" description="Helical" evidence="10">
    <location>
        <begin position="464"/>
        <end position="481"/>
    </location>
</feature>
<comment type="similarity">
    <text evidence="2 9">Belongs to the major facilitator superfamily. Sugar transporter (TC 2.A.1.1) family.</text>
</comment>
<evidence type="ECO:0000256" key="5">
    <source>
        <dbReference type="ARBA" id="ARBA00022989"/>
    </source>
</evidence>
<evidence type="ECO:0000256" key="1">
    <source>
        <dbReference type="ARBA" id="ARBA00004141"/>
    </source>
</evidence>
<feature type="transmembrane region" description="Helical" evidence="10">
    <location>
        <begin position="171"/>
        <end position="192"/>
    </location>
</feature>
<dbReference type="InterPro" id="IPR020846">
    <property type="entry name" value="MFS_dom"/>
</dbReference>
<dbReference type="Proteomes" id="UP000193218">
    <property type="component" value="Unassembled WGS sequence"/>
</dbReference>
<accession>A0A1Y1UQH9</accession>
<keyword evidence="7" id="KW-0462">Maltose metabolism</keyword>
<evidence type="ECO:0000256" key="3">
    <source>
        <dbReference type="ARBA" id="ARBA00022448"/>
    </source>
</evidence>
<dbReference type="PROSITE" id="PS00217">
    <property type="entry name" value="SUGAR_TRANSPORT_2"/>
    <property type="match status" value="1"/>
</dbReference>
<dbReference type="GO" id="GO:0000023">
    <property type="term" value="P:maltose metabolic process"/>
    <property type="evidence" value="ECO:0007669"/>
    <property type="project" value="UniProtKB-KW"/>
</dbReference>
<feature type="transmembrane region" description="Helical" evidence="10">
    <location>
        <begin position="362"/>
        <end position="381"/>
    </location>
</feature>
<keyword evidence="4 10" id="KW-0812">Transmembrane</keyword>
<feature type="transmembrane region" description="Helical" evidence="10">
    <location>
        <begin position="204"/>
        <end position="230"/>
    </location>
</feature>
<evidence type="ECO:0000256" key="8">
    <source>
        <dbReference type="ARBA" id="ARBA00049119"/>
    </source>
</evidence>